<accession>A0AB39HE31</accession>
<dbReference type="Pfam" id="PF10986">
    <property type="entry name" value="ZrgA"/>
    <property type="match status" value="2"/>
</dbReference>
<feature type="compositionally biased region" description="Basic and acidic residues" evidence="1">
    <location>
        <begin position="112"/>
        <end position="185"/>
    </location>
</feature>
<evidence type="ECO:0000256" key="1">
    <source>
        <dbReference type="SAM" id="MobiDB-lite"/>
    </source>
</evidence>
<dbReference type="InterPro" id="IPR021253">
    <property type="entry name" value="ZrgA-like"/>
</dbReference>
<dbReference type="AlphaFoldDB" id="A0AB39HE31"/>
<dbReference type="RefSeq" id="WP_306102195.1">
    <property type="nucleotide sequence ID" value="NZ_CP162601.1"/>
</dbReference>
<reference evidence="2" key="1">
    <citation type="submission" date="2024-07" db="EMBL/GenBank/DDBJ databases">
        <title>Genome Analysis of a Potential Novel Vibrio Species Secreting pH- and Thermo-stable Alginate Lyase and its Application in Producing Alginate Oligosaccharides.</title>
        <authorList>
            <person name="Huang H."/>
            <person name="Bao K."/>
        </authorList>
    </citation>
    <scope>NUCLEOTIDE SEQUENCE</scope>
    <source>
        <strain evidence="2">HB236076</strain>
    </source>
</reference>
<feature type="region of interest" description="Disordered" evidence="1">
    <location>
        <begin position="112"/>
        <end position="192"/>
    </location>
</feature>
<proteinExistence type="predicted"/>
<dbReference type="EMBL" id="CP162601">
    <property type="protein sequence ID" value="XDK25333.1"/>
    <property type="molecule type" value="Genomic_DNA"/>
</dbReference>
<protein>
    <submittedName>
        <fullName evidence="2">DUF2796 domain-containing protein</fullName>
    </submittedName>
</protein>
<dbReference type="KEGG" id="vih:AB0763_01410"/>
<gene>
    <name evidence="2" type="ORF">AB0763_01410</name>
</gene>
<organism evidence="2">
    <name type="scientific">Vibrio sp. HB236076</name>
    <dbReference type="NCBI Taxonomy" id="3232307"/>
    <lineage>
        <taxon>Bacteria</taxon>
        <taxon>Pseudomonadati</taxon>
        <taxon>Pseudomonadota</taxon>
        <taxon>Gammaproteobacteria</taxon>
        <taxon>Vibrionales</taxon>
        <taxon>Vibrionaceae</taxon>
        <taxon>Vibrio</taxon>
    </lineage>
</organism>
<name>A0AB39HE31_9VIBR</name>
<sequence length="244" mass="27643">MKLLHAFPVALTLTLVHNALHAETYRQHDAHVHGVVALDIAQDGHDMLVELTAPGMDVIGFEHAPQNEAQRKTLTASQAVLTQVNQWLQFNLQADCHVTSAEVSHQLAGEAGHDEHDHADHDEHDHGEHDHADHDEHGHGEHGHADHDEHDHDEHGHADHDEHDHDEHNHADHDEHDHGEHDENGHGQFSGQYAFHCENPQALNQLTTQWFTQFPSTHEVKINLFTDRVQTSFELEKGQQTIKF</sequence>
<evidence type="ECO:0000313" key="2">
    <source>
        <dbReference type="EMBL" id="XDK25333.1"/>
    </source>
</evidence>